<dbReference type="AlphaFoldDB" id="A0A6J6ZA91"/>
<name>A0A6J6ZA91_9ZZZZ</name>
<evidence type="ECO:0000313" key="1">
    <source>
        <dbReference type="EMBL" id="CAB4818592.1"/>
    </source>
</evidence>
<organism evidence="1">
    <name type="scientific">freshwater metagenome</name>
    <dbReference type="NCBI Taxonomy" id="449393"/>
    <lineage>
        <taxon>unclassified sequences</taxon>
        <taxon>metagenomes</taxon>
        <taxon>ecological metagenomes</taxon>
    </lineage>
</organism>
<dbReference type="EMBL" id="CAFABK010000001">
    <property type="protein sequence ID" value="CAB4818592.1"/>
    <property type="molecule type" value="Genomic_DNA"/>
</dbReference>
<sequence length="168" mass="17941">MRQTVGDMVRSMGLVLALIAVILLVTLRPQPDAVKLVDPTQVLIAARALAPFTVEIPEGLAGYQVTSARWQETSASDGDLVLHLGYVTPGTEYVQFSQSAADNLKFIDEQTSGGIATDQLTLAGQTWQHYESPERRSLVRTVNGVTTVISGTATQGELERVASSLTAG</sequence>
<dbReference type="InterPro" id="IPR025339">
    <property type="entry name" value="DUF4245"/>
</dbReference>
<dbReference type="Pfam" id="PF14030">
    <property type="entry name" value="DUF4245"/>
    <property type="match status" value="1"/>
</dbReference>
<proteinExistence type="predicted"/>
<reference evidence="1" key="1">
    <citation type="submission" date="2020-05" db="EMBL/GenBank/DDBJ databases">
        <authorList>
            <person name="Chiriac C."/>
            <person name="Salcher M."/>
            <person name="Ghai R."/>
            <person name="Kavagutti S V."/>
        </authorList>
    </citation>
    <scope>NUCLEOTIDE SEQUENCE</scope>
</reference>
<protein>
    <submittedName>
        <fullName evidence="1">Unannotated protein</fullName>
    </submittedName>
</protein>
<gene>
    <name evidence="1" type="ORF">UFOPK3204_00005</name>
</gene>
<accession>A0A6J6ZA91</accession>